<organism evidence="7 8">
    <name type="scientific">Aeromicrobium piscarium</name>
    <dbReference type="NCBI Taxonomy" id="2590901"/>
    <lineage>
        <taxon>Bacteria</taxon>
        <taxon>Bacillati</taxon>
        <taxon>Actinomycetota</taxon>
        <taxon>Actinomycetes</taxon>
        <taxon>Propionibacteriales</taxon>
        <taxon>Nocardioidaceae</taxon>
        <taxon>Aeromicrobium</taxon>
    </lineage>
</organism>
<feature type="transmembrane region" description="Helical" evidence="6">
    <location>
        <begin position="42"/>
        <end position="64"/>
    </location>
</feature>
<evidence type="ECO:0000256" key="6">
    <source>
        <dbReference type="SAM" id="Phobius"/>
    </source>
</evidence>
<evidence type="ECO:0000256" key="2">
    <source>
        <dbReference type="ARBA" id="ARBA00022475"/>
    </source>
</evidence>
<dbReference type="RefSeq" id="WP_143912786.1">
    <property type="nucleotide sequence ID" value="NZ_VLNT01000004.1"/>
</dbReference>
<evidence type="ECO:0000256" key="4">
    <source>
        <dbReference type="ARBA" id="ARBA00022989"/>
    </source>
</evidence>
<dbReference type="OrthoDB" id="4826415at2"/>
<feature type="transmembrane region" description="Helical" evidence="6">
    <location>
        <begin position="377"/>
        <end position="401"/>
    </location>
</feature>
<keyword evidence="4 6" id="KW-1133">Transmembrane helix</keyword>
<evidence type="ECO:0000256" key="1">
    <source>
        <dbReference type="ARBA" id="ARBA00004651"/>
    </source>
</evidence>
<proteinExistence type="predicted"/>
<dbReference type="EMBL" id="VLNT01000004">
    <property type="protein sequence ID" value="TSD64344.1"/>
    <property type="molecule type" value="Genomic_DNA"/>
</dbReference>
<feature type="transmembrane region" description="Helical" evidence="6">
    <location>
        <begin position="350"/>
        <end position="371"/>
    </location>
</feature>
<feature type="transmembrane region" description="Helical" evidence="6">
    <location>
        <begin position="113"/>
        <end position="134"/>
    </location>
</feature>
<evidence type="ECO:0000256" key="3">
    <source>
        <dbReference type="ARBA" id="ARBA00022692"/>
    </source>
</evidence>
<dbReference type="InterPro" id="IPR050833">
    <property type="entry name" value="Poly_Biosynth_Transport"/>
</dbReference>
<reference evidence="7 8" key="1">
    <citation type="submission" date="2019-07" db="EMBL/GenBank/DDBJ databases">
        <authorList>
            <person name="Zhao L.H."/>
        </authorList>
    </citation>
    <scope>NUCLEOTIDE SEQUENCE [LARGE SCALE GENOMIC DNA]</scope>
    <source>
        <strain evidence="7 8">Co35</strain>
    </source>
</reference>
<dbReference type="PANTHER" id="PTHR30250">
    <property type="entry name" value="PST FAMILY PREDICTED COLANIC ACID TRANSPORTER"/>
    <property type="match status" value="1"/>
</dbReference>
<accession>A0A554SDC0</accession>
<comment type="caution">
    <text evidence="7">The sequence shown here is derived from an EMBL/GenBank/DDBJ whole genome shotgun (WGS) entry which is preliminary data.</text>
</comment>
<name>A0A554SDC0_9ACTN</name>
<feature type="transmembrane region" description="Helical" evidence="6">
    <location>
        <begin position="282"/>
        <end position="304"/>
    </location>
</feature>
<keyword evidence="2" id="KW-1003">Cell membrane</keyword>
<dbReference type="GO" id="GO:0005886">
    <property type="term" value="C:plasma membrane"/>
    <property type="evidence" value="ECO:0007669"/>
    <property type="project" value="UniProtKB-SubCell"/>
</dbReference>
<comment type="subcellular location">
    <subcellularLocation>
        <location evidence="1">Cell membrane</location>
        <topology evidence="1">Multi-pass membrane protein</topology>
    </subcellularLocation>
</comment>
<protein>
    <submittedName>
        <fullName evidence="7">Polysaccharide biosynthesis protein</fullName>
    </submittedName>
</protein>
<feature type="transmembrane region" description="Helical" evidence="6">
    <location>
        <begin position="167"/>
        <end position="186"/>
    </location>
</feature>
<keyword evidence="5 6" id="KW-0472">Membrane</keyword>
<evidence type="ECO:0000313" key="8">
    <source>
        <dbReference type="Proteomes" id="UP000316988"/>
    </source>
</evidence>
<dbReference type="Proteomes" id="UP000316988">
    <property type="component" value="Unassembled WGS sequence"/>
</dbReference>
<dbReference type="AlphaFoldDB" id="A0A554SDC0"/>
<feature type="transmembrane region" description="Helical" evidence="6">
    <location>
        <begin position="9"/>
        <end position="30"/>
    </location>
</feature>
<feature type="transmembrane region" description="Helical" evidence="6">
    <location>
        <begin position="85"/>
        <end position="107"/>
    </location>
</feature>
<keyword evidence="3 6" id="KW-0812">Transmembrane</keyword>
<evidence type="ECO:0000256" key="5">
    <source>
        <dbReference type="ARBA" id="ARBA00023136"/>
    </source>
</evidence>
<feature type="transmembrane region" description="Helical" evidence="6">
    <location>
        <begin position="141"/>
        <end position="161"/>
    </location>
</feature>
<keyword evidence="8" id="KW-1185">Reference proteome</keyword>
<sequence>MGRSITTRLAAFTGGPVLAALAPLLIIPVITRATGAGGWASFAAGQSVGLIGMIVLTFGWGIVGPVRIAQHPDPTDRARILLESLVTRAVAAAVVLPVSALVAWWVATPDYRLAAAAIAVATAAAGFTPAWFCIGAGQPGLLTVYDVLPRLGAAAVGAALIFLTGEIAWYAVVLALSCVVAFGWHARVTMRDHDLGHLDAAEIRIALRRQVPTAAIDTVSNSYGSTPTPIATGSLATSAADSFASANTMYRFGLIAVVAFGNAFQGWVLEPDADDPRARHRLAIVAHGALGVAGGIGLAALGPWASSIVMGADNAATWTASALFGAAFFAISFTTPFIRNVMIPHGRYRYVFVVTCASSLVGLSVMLAGAAMSAMEVIAGGMVAAELVIMVAIVVPARRLLADRTPSRRA</sequence>
<dbReference type="PANTHER" id="PTHR30250:SF11">
    <property type="entry name" value="O-ANTIGEN TRANSPORTER-RELATED"/>
    <property type="match status" value="1"/>
</dbReference>
<gene>
    <name evidence="7" type="ORF">FNM00_07320</name>
</gene>
<evidence type="ECO:0000313" key="7">
    <source>
        <dbReference type="EMBL" id="TSD64344.1"/>
    </source>
</evidence>
<feature type="transmembrane region" description="Helical" evidence="6">
    <location>
        <begin position="316"/>
        <end position="338"/>
    </location>
</feature>